<reference evidence="11 12" key="2">
    <citation type="submission" date="2018-11" db="EMBL/GenBank/DDBJ databases">
        <authorList>
            <consortium name="Pathogen Informatics"/>
        </authorList>
    </citation>
    <scope>NUCLEOTIDE SEQUENCE [LARGE SCALE GENOMIC DNA]</scope>
</reference>
<dbReference type="Pfam" id="PF16954">
    <property type="entry name" value="HRG"/>
    <property type="match status" value="1"/>
</dbReference>
<evidence type="ECO:0000313" key="13">
    <source>
        <dbReference type="WBParaSite" id="OFLC_0001313501-mRNA-1"/>
    </source>
</evidence>
<evidence type="ECO:0000256" key="2">
    <source>
        <dbReference type="ARBA" id="ARBA00004337"/>
    </source>
</evidence>
<comment type="similarity">
    <text evidence="3">Belongs to the HRG family.</text>
</comment>
<keyword evidence="4" id="KW-0813">Transport</keyword>
<dbReference type="PANTHER" id="PTHR31525">
    <property type="entry name" value="HEME TRANSPORTER HRG1"/>
    <property type="match status" value="1"/>
</dbReference>
<evidence type="ECO:0000256" key="6">
    <source>
        <dbReference type="ARBA" id="ARBA00022753"/>
    </source>
</evidence>
<keyword evidence="7 10" id="KW-1133">Transmembrane helix</keyword>
<feature type="transmembrane region" description="Helical" evidence="10">
    <location>
        <begin position="75"/>
        <end position="100"/>
    </location>
</feature>
<dbReference type="PRINTS" id="PR02095">
    <property type="entry name" value="TRNSPORTRHRG"/>
</dbReference>
<dbReference type="PANTHER" id="PTHR31525:SF1">
    <property type="entry name" value="HEME TRANSPORTER HRG1"/>
    <property type="match status" value="1"/>
</dbReference>
<name>A0A183I072_9BILA</name>
<evidence type="ECO:0000313" key="12">
    <source>
        <dbReference type="Proteomes" id="UP000267606"/>
    </source>
</evidence>
<keyword evidence="6" id="KW-0967">Endosome</keyword>
<gene>
    <name evidence="11" type="ORF">OFLC_LOCUS13134</name>
</gene>
<feature type="transmembrane region" description="Helical" evidence="10">
    <location>
        <begin position="37"/>
        <end position="54"/>
    </location>
</feature>
<dbReference type="EMBL" id="UZAJ01040058">
    <property type="protein sequence ID" value="VDP12993.1"/>
    <property type="molecule type" value="Genomic_DNA"/>
</dbReference>
<evidence type="ECO:0000313" key="11">
    <source>
        <dbReference type="EMBL" id="VDP12993.1"/>
    </source>
</evidence>
<reference evidence="13" key="1">
    <citation type="submission" date="2016-06" db="UniProtKB">
        <authorList>
            <consortium name="WormBaseParasite"/>
        </authorList>
    </citation>
    <scope>IDENTIFICATION</scope>
</reference>
<dbReference type="GO" id="GO:0005765">
    <property type="term" value="C:lysosomal membrane"/>
    <property type="evidence" value="ECO:0007669"/>
    <property type="project" value="UniProtKB-SubCell"/>
</dbReference>
<evidence type="ECO:0000256" key="9">
    <source>
        <dbReference type="ARBA" id="ARBA00023228"/>
    </source>
</evidence>
<dbReference type="WBParaSite" id="OFLC_0001313501-mRNA-1">
    <property type="protein sequence ID" value="OFLC_0001313501-mRNA-1"/>
    <property type="gene ID" value="OFLC_0001313501"/>
</dbReference>
<evidence type="ECO:0000256" key="1">
    <source>
        <dbReference type="ARBA" id="ARBA00004155"/>
    </source>
</evidence>
<dbReference type="GO" id="GO:0015232">
    <property type="term" value="F:heme transmembrane transporter activity"/>
    <property type="evidence" value="ECO:0007669"/>
    <property type="project" value="InterPro"/>
</dbReference>
<evidence type="ECO:0000256" key="8">
    <source>
        <dbReference type="ARBA" id="ARBA00023136"/>
    </source>
</evidence>
<sequence>MALTCKMKFRLLCPIIGIISGIMAGLCFAIIYQNWSATTMAFISSLAAANLLFIHGKHIKGTMPVLSEVKITLILAINSILSALCFVGCLACIMLAGILHQNLTHKSLMNENLWITAVWFWMTFKWFMLSTYFFHEYTSQTMKGNFELFKGDF</sequence>
<evidence type="ECO:0000256" key="4">
    <source>
        <dbReference type="ARBA" id="ARBA00022448"/>
    </source>
</evidence>
<dbReference type="GO" id="GO:0010008">
    <property type="term" value="C:endosome membrane"/>
    <property type="evidence" value="ECO:0007669"/>
    <property type="project" value="UniProtKB-SubCell"/>
</dbReference>
<feature type="transmembrane region" description="Helical" evidence="10">
    <location>
        <begin position="12"/>
        <end position="31"/>
    </location>
</feature>
<proteinExistence type="inferred from homology"/>
<evidence type="ECO:0000256" key="10">
    <source>
        <dbReference type="SAM" id="Phobius"/>
    </source>
</evidence>
<keyword evidence="8 10" id="KW-0472">Membrane</keyword>
<comment type="subcellular location">
    <subcellularLocation>
        <location evidence="2">Endosome membrane</location>
        <topology evidence="2">Multi-pass membrane protein</topology>
    </subcellularLocation>
    <subcellularLocation>
        <location evidence="1">Lysosome membrane</location>
        <topology evidence="1">Multi-pass membrane protein</topology>
    </subcellularLocation>
</comment>
<organism evidence="13">
    <name type="scientific">Onchocerca flexuosa</name>
    <dbReference type="NCBI Taxonomy" id="387005"/>
    <lineage>
        <taxon>Eukaryota</taxon>
        <taxon>Metazoa</taxon>
        <taxon>Ecdysozoa</taxon>
        <taxon>Nematoda</taxon>
        <taxon>Chromadorea</taxon>
        <taxon>Rhabditida</taxon>
        <taxon>Spirurina</taxon>
        <taxon>Spiruromorpha</taxon>
        <taxon>Filarioidea</taxon>
        <taxon>Onchocercidae</taxon>
        <taxon>Onchocerca</taxon>
    </lineage>
</organism>
<protein>
    <submittedName>
        <fullName evidence="13">Heme transporter hrg-1</fullName>
    </submittedName>
</protein>
<keyword evidence="9" id="KW-0458">Lysosome</keyword>
<keyword evidence="12" id="KW-1185">Reference proteome</keyword>
<dbReference type="InterPro" id="IPR026218">
    <property type="entry name" value="HRG"/>
</dbReference>
<dbReference type="AlphaFoldDB" id="A0A183I072"/>
<keyword evidence="5 10" id="KW-0812">Transmembrane</keyword>
<accession>A0A183I072</accession>
<evidence type="ECO:0000256" key="3">
    <source>
        <dbReference type="ARBA" id="ARBA00006203"/>
    </source>
</evidence>
<dbReference type="GO" id="GO:0020037">
    <property type="term" value="F:heme binding"/>
    <property type="evidence" value="ECO:0007669"/>
    <property type="project" value="TreeGrafter"/>
</dbReference>
<feature type="transmembrane region" description="Helical" evidence="10">
    <location>
        <begin position="112"/>
        <end position="134"/>
    </location>
</feature>
<dbReference type="GO" id="GO:0005886">
    <property type="term" value="C:plasma membrane"/>
    <property type="evidence" value="ECO:0007669"/>
    <property type="project" value="TreeGrafter"/>
</dbReference>
<evidence type="ECO:0000256" key="7">
    <source>
        <dbReference type="ARBA" id="ARBA00022989"/>
    </source>
</evidence>
<dbReference type="Proteomes" id="UP000267606">
    <property type="component" value="Unassembled WGS sequence"/>
</dbReference>
<evidence type="ECO:0000256" key="5">
    <source>
        <dbReference type="ARBA" id="ARBA00022692"/>
    </source>
</evidence>